<sequence>MSLWWWILGACGAAYAIKLSGFAVPAWILEHPRVARIAACMTVGLLASLVVVNTVADGQRLALDARLLALAAAVVALMLRAPFIVVVLVGAVAAAVGRLVGLA</sequence>
<comment type="caution">
    <text evidence="2">The sequence shown here is derived from an EMBL/GenBank/DDBJ whole genome shotgun (WGS) entry which is preliminary data.</text>
</comment>
<dbReference type="InterPro" id="IPR008407">
    <property type="entry name" value="Brnchd-chn_aa_trnsp_AzlD"/>
</dbReference>
<dbReference type="EMBL" id="JABEND010000016">
    <property type="protein sequence ID" value="NNG37614.1"/>
    <property type="molecule type" value="Genomic_DNA"/>
</dbReference>
<dbReference type="Proteomes" id="UP000562984">
    <property type="component" value="Unassembled WGS sequence"/>
</dbReference>
<dbReference type="RefSeq" id="WP_171201311.1">
    <property type="nucleotide sequence ID" value="NZ_JABEND010000016.1"/>
</dbReference>
<keyword evidence="1" id="KW-0812">Transmembrane</keyword>
<name>A0A849A9K6_9ACTN</name>
<feature type="transmembrane region" description="Helical" evidence="1">
    <location>
        <begin position="67"/>
        <end position="96"/>
    </location>
</feature>
<protein>
    <submittedName>
        <fullName evidence="2">AzlD domain-containing protein</fullName>
    </submittedName>
</protein>
<reference evidence="2 3" key="1">
    <citation type="submission" date="2020-05" db="EMBL/GenBank/DDBJ databases">
        <title>Nakamurella sp. DB0629 isolated from air conditioner.</title>
        <authorList>
            <person name="Kim D.H."/>
            <person name="Kim D.-U."/>
        </authorList>
    </citation>
    <scope>NUCLEOTIDE SEQUENCE [LARGE SCALE GENOMIC DNA]</scope>
    <source>
        <strain evidence="2 3">DB0629</strain>
    </source>
</reference>
<evidence type="ECO:0000313" key="2">
    <source>
        <dbReference type="EMBL" id="NNG37614.1"/>
    </source>
</evidence>
<keyword evidence="1" id="KW-0472">Membrane</keyword>
<dbReference type="Pfam" id="PF05437">
    <property type="entry name" value="AzlD"/>
    <property type="match status" value="1"/>
</dbReference>
<accession>A0A849A9K6</accession>
<gene>
    <name evidence="2" type="ORF">HKD39_18295</name>
</gene>
<feature type="transmembrane region" description="Helical" evidence="1">
    <location>
        <begin position="35"/>
        <end position="55"/>
    </location>
</feature>
<evidence type="ECO:0000313" key="3">
    <source>
        <dbReference type="Proteomes" id="UP000562984"/>
    </source>
</evidence>
<dbReference type="AlphaFoldDB" id="A0A849A9K6"/>
<evidence type="ECO:0000256" key="1">
    <source>
        <dbReference type="SAM" id="Phobius"/>
    </source>
</evidence>
<organism evidence="2 3">
    <name type="scientific">Nakamurella aerolata</name>
    <dbReference type="NCBI Taxonomy" id="1656892"/>
    <lineage>
        <taxon>Bacteria</taxon>
        <taxon>Bacillati</taxon>
        <taxon>Actinomycetota</taxon>
        <taxon>Actinomycetes</taxon>
        <taxon>Nakamurellales</taxon>
        <taxon>Nakamurellaceae</taxon>
        <taxon>Nakamurella</taxon>
    </lineage>
</organism>
<keyword evidence="1" id="KW-1133">Transmembrane helix</keyword>
<keyword evidence="3" id="KW-1185">Reference proteome</keyword>
<proteinExistence type="predicted"/>